<evidence type="ECO:0000256" key="8">
    <source>
        <dbReference type="ARBA" id="ARBA00023152"/>
    </source>
</evidence>
<comment type="pathway">
    <text evidence="1">Carbohydrate degradation; glycolysis; D-glyceraldehyde 3-phosphate and glycerone phosphate from D-glucose: step 1/4.</text>
</comment>
<evidence type="ECO:0000256" key="6">
    <source>
        <dbReference type="ARBA" id="ARBA00022777"/>
    </source>
</evidence>
<dbReference type="PANTHER" id="PTHR19443:SF16">
    <property type="entry name" value="HEXOKINASE TYPE 1-RELATED"/>
    <property type="match status" value="1"/>
</dbReference>
<dbReference type="EMBL" id="SDOV01000010">
    <property type="protein sequence ID" value="KAH7636297.1"/>
    <property type="molecule type" value="Genomic_DNA"/>
</dbReference>
<keyword evidence="8 12" id="KW-0324">Glycolysis</keyword>
<dbReference type="GO" id="GO:0005829">
    <property type="term" value="C:cytosol"/>
    <property type="evidence" value="ECO:0007669"/>
    <property type="project" value="TreeGrafter"/>
</dbReference>
<evidence type="ECO:0000256" key="5">
    <source>
        <dbReference type="ARBA" id="ARBA00022741"/>
    </source>
</evidence>
<dbReference type="Pfam" id="PF00349">
    <property type="entry name" value="Hexokinase_1"/>
    <property type="match status" value="1"/>
</dbReference>
<dbReference type="PRINTS" id="PR00475">
    <property type="entry name" value="HEXOKINASE"/>
</dbReference>
<evidence type="ECO:0000259" key="14">
    <source>
        <dbReference type="Pfam" id="PF03727"/>
    </source>
</evidence>
<dbReference type="InterPro" id="IPR022673">
    <property type="entry name" value="Hexokinase_C"/>
</dbReference>
<reference evidence="15" key="2">
    <citation type="submission" date="2020-06" db="EMBL/GenBank/DDBJ databases">
        <authorList>
            <person name="Ji K."/>
            <person name="Li J."/>
        </authorList>
    </citation>
    <scope>NUCLEOTIDE SEQUENCE</scope>
    <source>
        <strain evidence="15">JKM2019</strain>
        <tissue evidence="15">Whole body</tissue>
    </source>
</reference>
<dbReference type="GO" id="GO:0005524">
    <property type="term" value="F:ATP binding"/>
    <property type="evidence" value="ECO:0007669"/>
    <property type="project" value="UniProtKB-UniRule"/>
</dbReference>
<sequence>MPYVPKLEDEFYLQNDPFFHPKLEINNDERKTKIFNLVGEFLIPKHNVDRLVKQFGDEIDKPLNGGPPDPQGFPMINTFVTKFPTNQESGHFLGLDIGGTNLRIASVHLEPGHPDNGKRINLENFPVPIECRQGESKKFFDHLAKSIGNFLQKHFPQQTETIVLGFTFSFGYDQLSINHGRCVQFGIQTNLPDALGKCPAQLLQSSIDSAGLPVKVAVLANDSTTTLIYGRFFDPETRASMILGSGSNVAYIEKVERDKRIKDPVQAFGYKPTEFIINSECVLYGDYHQIDFAKSRYDMELDSKSLIPNSYTYEKMLGGAFLGELFRLALVDLIKNGLLLRGKLTTMIENPNSIATPVLSCIDFELVSSCYQSFEQIDSMLIHRFDYQSDDIEPDDRKIIAYVCQLITIRCALLCAIELAPFINRMDEQVVHVSCDGSLFSKHPKMDRLINGFLKELCPTKRTKVFATQTGGVIGSAMLAACYHHDHQQ</sequence>
<evidence type="ECO:0000256" key="11">
    <source>
        <dbReference type="ARBA" id="ARBA00048160"/>
    </source>
</evidence>
<evidence type="ECO:0000256" key="7">
    <source>
        <dbReference type="ARBA" id="ARBA00022840"/>
    </source>
</evidence>
<dbReference type="AlphaFoldDB" id="A0A922LAC6"/>
<dbReference type="InterPro" id="IPR001312">
    <property type="entry name" value="Hexokinase"/>
</dbReference>
<dbReference type="GO" id="GO:0006096">
    <property type="term" value="P:glycolytic process"/>
    <property type="evidence" value="ECO:0007669"/>
    <property type="project" value="UniProtKB-KW"/>
</dbReference>
<dbReference type="GO" id="GO:0005739">
    <property type="term" value="C:mitochondrion"/>
    <property type="evidence" value="ECO:0007669"/>
    <property type="project" value="TreeGrafter"/>
</dbReference>
<gene>
    <name evidence="16" type="ORF">DERF_002307</name>
    <name evidence="15" type="ORF">HUG17_10267</name>
</gene>
<evidence type="ECO:0000256" key="12">
    <source>
        <dbReference type="RuleBase" id="RU362007"/>
    </source>
</evidence>
<dbReference type="GO" id="GO:0004340">
    <property type="term" value="F:glucokinase activity"/>
    <property type="evidence" value="ECO:0007669"/>
    <property type="project" value="TreeGrafter"/>
</dbReference>
<keyword evidence="17" id="KW-1185">Reference proteome</keyword>
<dbReference type="InterPro" id="IPR022672">
    <property type="entry name" value="Hexokinase_N"/>
</dbReference>
<dbReference type="Proteomes" id="UP000828236">
    <property type="component" value="Unassembled WGS sequence"/>
</dbReference>
<dbReference type="Proteomes" id="UP000790347">
    <property type="component" value="Unassembled WGS sequence"/>
</dbReference>
<dbReference type="EC" id="2.7.1.-" evidence="12"/>
<evidence type="ECO:0000256" key="2">
    <source>
        <dbReference type="ARBA" id="ARBA00005028"/>
    </source>
</evidence>
<dbReference type="PROSITE" id="PS51748">
    <property type="entry name" value="HEXOKINASE_2"/>
    <property type="match status" value="1"/>
</dbReference>
<evidence type="ECO:0000256" key="1">
    <source>
        <dbReference type="ARBA" id="ARBA00004888"/>
    </source>
</evidence>
<dbReference type="Gene3D" id="3.40.367.20">
    <property type="match status" value="1"/>
</dbReference>
<reference evidence="16" key="1">
    <citation type="submission" date="2013-05" db="EMBL/GenBank/DDBJ databases">
        <authorList>
            <person name="Yim A.K.Y."/>
            <person name="Chan T.F."/>
            <person name="Ji K.M."/>
            <person name="Liu X.Y."/>
            <person name="Zhou J.W."/>
            <person name="Li R.Q."/>
            <person name="Yang K.Y."/>
            <person name="Li J."/>
            <person name="Li M."/>
            <person name="Law P.T.W."/>
            <person name="Wu Y.L."/>
            <person name="Cai Z.L."/>
            <person name="Qin H."/>
            <person name="Bao Y."/>
            <person name="Leung R.K.K."/>
            <person name="Ng P.K.S."/>
            <person name="Zou J."/>
            <person name="Zhong X.J."/>
            <person name="Ran P.X."/>
            <person name="Zhong N.S."/>
            <person name="Liu Z.G."/>
            <person name="Tsui S.K.W."/>
        </authorList>
    </citation>
    <scope>NUCLEOTIDE SEQUENCE</scope>
    <source>
        <strain evidence="16">Derf</strain>
        <tissue evidence="16">Whole organism</tissue>
    </source>
</reference>
<dbReference type="GO" id="GO:0006006">
    <property type="term" value="P:glucose metabolic process"/>
    <property type="evidence" value="ECO:0007669"/>
    <property type="project" value="TreeGrafter"/>
</dbReference>
<accession>A0A922LAC6</accession>
<keyword evidence="6 12" id="KW-0418">Kinase</keyword>
<reference evidence="15" key="3">
    <citation type="journal article" date="2021" name="World Allergy Organ. J.">
        <title>Chromosome-level assembly of Dermatophagoides farinae genome and transcriptome reveals two novel allergens Der f 37 and Der f 39.</title>
        <authorList>
            <person name="Chen J."/>
            <person name="Cai Z."/>
            <person name="Fan D."/>
            <person name="Hu J."/>
            <person name="Hou Y."/>
            <person name="He Y."/>
            <person name="Zhang Z."/>
            <person name="Zhao Z."/>
            <person name="Gao P."/>
            <person name="Hu W."/>
            <person name="Sun J."/>
            <person name="Li J."/>
            <person name="Ji K."/>
        </authorList>
    </citation>
    <scope>NUCLEOTIDE SEQUENCE</scope>
    <source>
        <strain evidence="15">JKM2019</strain>
    </source>
</reference>
<proteinExistence type="inferred from homology"/>
<dbReference type="GO" id="GO:0001678">
    <property type="term" value="P:intracellular glucose homeostasis"/>
    <property type="evidence" value="ECO:0007669"/>
    <property type="project" value="InterPro"/>
</dbReference>
<evidence type="ECO:0000256" key="3">
    <source>
        <dbReference type="ARBA" id="ARBA00009225"/>
    </source>
</evidence>
<feature type="domain" description="Hexokinase N-terminal" evidence="13">
    <location>
        <begin position="37"/>
        <end position="230"/>
    </location>
</feature>
<dbReference type="Pfam" id="PF03727">
    <property type="entry name" value="Hexokinase_2"/>
    <property type="match status" value="1"/>
</dbReference>
<protein>
    <recommendedName>
        <fullName evidence="12">Phosphotransferase</fullName>
        <ecNumber evidence="12">2.7.1.-</ecNumber>
    </recommendedName>
</protein>
<comment type="similarity">
    <text evidence="3 12">Belongs to the hexokinase family.</text>
</comment>
<evidence type="ECO:0000313" key="16">
    <source>
        <dbReference type="EMBL" id="KAH9528354.1"/>
    </source>
</evidence>
<evidence type="ECO:0000313" key="17">
    <source>
        <dbReference type="Proteomes" id="UP000790347"/>
    </source>
</evidence>
<dbReference type="Gene3D" id="3.30.420.40">
    <property type="match status" value="1"/>
</dbReference>
<dbReference type="GO" id="GO:0005536">
    <property type="term" value="F:D-glucose binding"/>
    <property type="evidence" value="ECO:0007669"/>
    <property type="project" value="InterPro"/>
</dbReference>
<keyword evidence="7 12" id="KW-0067">ATP-binding</keyword>
<evidence type="ECO:0000256" key="10">
    <source>
        <dbReference type="ARBA" id="ARBA00047905"/>
    </source>
</evidence>
<feature type="domain" description="Hexokinase C-terminal" evidence="14">
    <location>
        <begin position="239"/>
        <end position="482"/>
    </location>
</feature>
<dbReference type="SUPFAM" id="SSF53067">
    <property type="entry name" value="Actin-like ATPase domain"/>
    <property type="match status" value="2"/>
</dbReference>
<comment type="catalytic activity">
    <reaction evidence="10">
        <text>D-fructose + ATP = D-fructose 6-phosphate + ADP + H(+)</text>
        <dbReference type="Rhea" id="RHEA:16125"/>
        <dbReference type="ChEBI" id="CHEBI:15378"/>
        <dbReference type="ChEBI" id="CHEBI:30616"/>
        <dbReference type="ChEBI" id="CHEBI:37721"/>
        <dbReference type="ChEBI" id="CHEBI:61527"/>
        <dbReference type="ChEBI" id="CHEBI:456216"/>
        <dbReference type="EC" id="2.7.1.1"/>
    </reaction>
    <physiologicalReaction direction="left-to-right" evidence="10">
        <dbReference type="Rhea" id="RHEA:16126"/>
    </physiologicalReaction>
</comment>
<name>A0A922LAC6_DERFA</name>
<dbReference type="PANTHER" id="PTHR19443">
    <property type="entry name" value="HEXOKINASE"/>
    <property type="match status" value="1"/>
</dbReference>
<evidence type="ECO:0000256" key="9">
    <source>
        <dbReference type="ARBA" id="ARBA00044613"/>
    </source>
</evidence>
<dbReference type="InterPro" id="IPR043129">
    <property type="entry name" value="ATPase_NBD"/>
</dbReference>
<dbReference type="EMBL" id="ASGP02000001">
    <property type="protein sequence ID" value="KAH9528354.1"/>
    <property type="molecule type" value="Genomic_DNA"/>
</dbReference>
<organism evidence="16 17">
    <name type="scientific">Dermatophagoides farinae</name>
    <name type="common">American house dust mite</name>
    <dbReference type="NCBI Taxonomy" id="6954"/>
    <lineage>
        <taxon>Eukaryota</taxon>
        <taxon>Metazoa</taxon>
        <taxon>Ecdysozoa</taxon>
        <taxon>Arthropoda</taxon>
        <taxon>Chelicerata</taxon>
        <taxon>Arachnida</taxon>
        <taxon>Acari</taxon>
        <taxon>Acariformes</taxon>
        <taxon>Sarcoptiformes</taxon>
        <taxon>Astigmata</taxon>
        <taxon>Psoroptidia</taxon>
        <taxon>Analgoidea</taxon>
        <taxon>Pyroglyphidae</taxon>
        <taxon>Dermatophagoidinae</taxon>
        <taxon>Dermatophagoides</taxon>
    </lineage>
</organism>
<comment type="catalytic activity">
    <reaction evidence="9">
        <text>a D-hexose + ATP = a D-hexose 6-phosphate + ADP + H(+)</text>
        <dbReference type="Rhea" id="RHEA:22740"/>
        <dbReference type="ChEBI" id="CHEBI:4194"/>
        <dbReference type="ChEBI" id="CHEBI:15378"/>
        <dbReference type="ChEBI" id="CHEBI:30616"/>
        <dbReference type="ChEBI" id="CHEBI:229467"/>
        <dbReference type="ChEBI" id="CHEBI:456216"/>
        <dbReference type="EC" id="2.7.1.1"/>
    </reaction>
    <physiologicalReaction direction="left-to-right" evidence="9">
        <dbReference type="Rhea" id="RHEA:22741"/>
    </physiologicalReaction>
</comment>
<comment type="caution">
    <text evidence="16">The sequence shown here is derived from an EMBL/GenBank/DDBJ whole genome shotgun (WGS) entry which is preliminary data.</text>
</comment>
<comment type="pathway">
    <text evidence="2">Carbohydrate metabolism; hexose metabolism.</text>
</comment>
<dbReference type="GO" id="GO:0008865">
    <property type="term" value="F:fructokinase activity"/>
    <property type="evidence" value="ECO:0007669"/>
    <property type="project" value="TreeGrafter"/>
</dbReference>
<keyword evidence="5 12" id="KW-0547">Nucleotide-binding</keyword>
<evidence type="ECO:0000313" key="15">
    <source>
        <dbReference type="EMBL" id="KAH7636297.1"/>
    </source>
</evidence>
<evidence type="ECO:0000259" key="13">
    <source>
        <dbReference type="Pfam" id="PF00349"/>
    </source>
</evidence>
<evidence type="ECO:0000256" key="4">
    <source>
        <dbReference type="ARBA" id="ARBA00022679"/>
    </source>
</evidence>
<reference evidence="16" key="4">
    <citation type="journal article" date="2022" name="Res Sq">
        <title>Comparative Genomics Reveals Insights into the Divergent Evolution of Astigmatic Mites and Household Pest Adaptations.</title>
        <authorList>
            <person name="Xiong Q."/>
            <person name="Wan A.T.-Y."/>
            <person name="Liu X.-Y."/>
            <person name="Fung C.S.-H."/>
            <person name="Xiao X."/>
            <person name="Malainual N."/>
            <person name="Hou J."/>
            <person name="Wang L."/>
            <person name="Wang M."/>
            <person name="Yang K."/>
            <person name="Cui Y."/>
            <person name="Leung E."/>
            <person name="Nong W."/>
            <person name="Shin S.-K."/>
            <person name="Au S."/>
            <person name="Jeong K.Y."/>
            <person name="Chew F.T."/>
            <person name="Hui J."/>
            <person name="Leung T.F."/>
            <person name="Tungtrongchitr A."/>
            <person name="Zhong N."/>
            <person name="Liu Z."/>
            <person name="Tsui S."/>
        </authorList>
    </citation>
    <scope>NUCLEOTIDE SEQUENCE</scope>
    <source>
        <strain evidence="16">Derf</strain>
        <tissue evidence="16">Whole organism</tissue>
    </source>
</reference>
<keyword evidence="4 12" id="KW-0808">Transferase</keyword>
<comment type="catalytic activity">
    <reaction evidence="11">
        <text>D-glucose + ATP = D-glucose 6-phosphate + ADP + H(+)</text>
        <dbReference type="Rhea" id="RHEA:17825"/>
        <dbReference type="ChEBI" id="CHEBI:4167"/>
        <dbReference type="ChEBI" id="CHEBI:15378"/>
        <dbReference type="ChEBI" id="CHEBI:30616"/>
        <dbReference type="ChEBI" id="CHEBI:61548"/>
        <dbReference type="ChEBI" id="CHEBI:456216"/>
        <dbReference type="EC" id="2.7.1.1"/>
    </reaction>
    <physiologicalReaction direction="left-to-right" evidence="11">
        <dbReference type="Rhea" id="RHEA:17826"/>
    </physiologicalReaction>
</comment>